<feature type="transmembrane region" description="Helical" evidence="6">
    <location>
        <begin position="183"/>
        <end position="204"/>
    </location>
</feature>
<dbReference type="GO" id="GO:0005886">
    <property type="term" value="C:plasma membrane"/>
    <property type="evidence" value="ECO:0007669"/>
    <property type="project" value="TreeGrafter"/>
</dbReference>
<evidence type="ECO:0000256" key="1">
    <source>
        <dbReference type="ARBA" id="ARBA00004141"/>
    </source>
</evidence>
<dbReference type="EMBL" id="JAANBB010000021">
    <property type="protein sequence ID" value="KAF7555400.1"/>
    <property type="molecule type" value="Genomic_DNA"/>
</dbReference>
<feature type="transmembrane region" description="Helical" evidence="6">
    <location>
        <begin position="144"/>
        <end position="171"/>
    </location>
</feature>
<accession>A0A9P5HDB2</accession>
<dbReference type="AlphaFoldDB" id="A0A9P5HDB2"/>
<comment type="caution">
    <text evidence="8">The sequence shown here is derived from an EMBL/GenBank/DDBJ whole genome shotgun (WGS) entry which is preliminary data.</text>
</comment>
<keyword evidence="9" id="KW-1185">Reference proteome</keyword>
<evidence type="ECO:0000256" key="2">
    <source>
        <dbReference type="ARBA" id="ARBA00022692"/>
    </source>
</evidence>
<feature type="transmembrane region" description="Helical" evidence="6">
    <location>
        <begin position="353"/>
        <end position="375"/>
    </location>
</feature>
<comment type="subcellular location">
    <subcellularLocation>
        <location evidence="1">Membrane</location>
        <topology evidence="1">Multi-pass membrane protein</topology>
    </subcellularLocation>
</comment>
<evidence type="ECO:0000313" key="8">
    <source>
        <dbReference type="EMBL" id="KAF7555400.1"/>
    </source>
</evidence>
<dbReference type="OrthoDB" id="5215911at2759"/>
<feature type="transmembrane region" description="Helical" evidence="6">
    <location>
        <begin position="121"/>
        <end position="138"/>
    </location>
</feature>
<reference evidence="8" key="1">
    <citation type="submission" date="2020-03" db="EMBL/GenBank/DDBJ databases">
        <title>Draft Genome Sequence of Cylindrodendrum hubeiense.</title>
        <authorList>
            <person name="Buettner E."/>
            <person name="Kellner H."/>
        </authorList>
    </citation>
    <scope>NUCLEOTIDE SEQUENCE</scope>
    <source>
        <strain evidence="8">IHI 201604</strain>
    </source>
</reference>
<evidence type="ECO:0000256" key="5">
    <source>
        <dbReference type="ARBA" id="ARBA00023180"/>
    </source>
</evidence>
<gene>
    <name evidence="8" type="ORF">G7Z17_g2250</name>
</gene>
<dbReference type="InterPro" id="IPR011701">
    <property type="entry name" value="MFS"/>
</dbReference>
<feature type="transmembrane region" description="Helical" evidence="6">
    <location>
        <begin position="54"/>
        <end position="75"/>
    </location>
</feature>
<organism evidence="8 9">
    <name type="scientific">Cylindrodendrum hubeiense</name>
    <dbReference type="NCBI Taxonomy" id="595255"/>
    <lineage>
        <taxon>Eukaryota</taxon>
        <taxon>Fungi</taxon>
        <taxon>Dikarya</taxon>
        <taxon>Ascomycota</taxon>
        <taxon>Pezizomycotina</taxon>
        <taxon>Sordariomycetes</taxon>
        <taxon>Hypocreomycetidae</taxon>
        <taxon>Hypocreales</taxon>
        <taxon>Nectriaceae</taxon>
        <taxon>Cylindrodendrum</taxon>
    </lineage>
</organism>
<evidence type="ECO:0000259" key="7">
    <source>
        <dbReference type="PROSITE" id="PS50850"/>
    </source>
</evidence>
<keyword evidence="4 6" id="KW-0472">Membrane</keyword>
<dbReference type="Proteomes" id="UP000722485">
    <property type="component" value="Unassembled WGS sequence"/>
</dbReference>
<keyword evidence="2 6" id="KW-0812">Transmembrane</keyword>
<dbReference type="PANTHER" id="PTHR23502">
    <property type="entry name" value="MAJOR FACILITATOR SUPERFAMILY"/>
    <property type="match status" value="1"/>
</dbReference>
<name>A0A9P5HDB2_9HYPO</name>
<sequence length="460" mass="50406">MDIQQVPNTSQREHPAGTVLLKDKQDDAFDEIILHPIPTSDPNDPLNWSNGRKAVNFSIVCFYVLITFVFLDIPTVAYSQYIEEFGWGYATLNNAAASSFVGLSVGCIGFIPLVHRYGRRPIYLLSLALQLAGGIWSAKLNSSAELIVCALLSGIGGAISETIVQVTIADLFFVHQRGTMNGFFLCMQFTGAFLGPVAAGYVVVAMGWRWMWGITAILTGANLLVALLFFEETKFVPTLMGVNDLGTDDITPHREEPLSEDAKKQPVGPDASSVRMGPYFQRKSYRQRLAFITKTDTPIAHHFYQPFIIVYKVPAVAYVSITYGLLLCLFSIISSIQGYYMIAPPYNFDASQIGLFALAPFIGSVIGTFFGGMLNDRLSIWCAKRNGGIFESEMRLYPAMPSIILILTGTLMFGMGLSYSQPWPVLAVGAGIYGAGFVVIAGATLTYLTDSYSEPMPLLQ</sequence>
<dbReference type="Pfam" id="PF07690">
    <property type="entry name" value="MFS_1"/>
    <property type="match status" value="1"/>
</dbReference>
<dbReference type="SUPFAM" id="SSF103473">
    <property type="entry name" value="MFS general substrate transporter"/>
    <property type="match status" value="1"/>
</dbReference>
<dbReference type="PROSITE" id="PS50850">
    <property type="entry name" value="MFS"/>
    <property type="match status" value="1"/>
</dbReference>
<evidence type="ECO:0000313" key="9">
    <source>
        <dbReference type="Proteomes" id="UP000722485"/>
    </source>
</evidence>
<dbReference type="GO" id="GO:0022857">
    <property type="term" value="F:transmembrane transporter activity"/>
    <property type="evidence" value="ECO:0007669"/>
    <property type="project" value="InterPro"/>
</dbReference>
<feature type="transmembrane region" description="Helical" evidence="6">
    <location>
        <begin position="396"/>
        <end position="419"/>
    </location>
</feature>
<proteinExistence type="predicted"/>
<keyword evidence="3 6" id="KW-1133">Transmembrane helix</keyword>
<feature type="domain" description="Major facilitator superfamily (MFS) profile" evidence="7">
    <location>
        <begin position="53"/>
        <end position="460"/>
    </location>
</feature>
<protein>
    <recommendedName>
        <fullName evidence="7">Major facilitator superfamily (MFS) profile domain-containing protein</fullName>
    </recommendedName>
</protein>
<evidence type="ECO:0000256" key="3">
    <source>
        <dbReference type="ARBA" id="ARBA00022989"/>
    </source>
</evidence>
<keyword evidence="5" id="KW-0325">Glycoprotein</keyword>
<dbReference type="InterPro" id="IPR036259">
    <property type="entry name" value="MFS_trans_sf"/>
</dbReference>
<dbReference type="InterPro" id="IPR020846">
    <property type="entry name" value="MFS_dom"/>
</dbReference>
<evidence type="ECO:0000256" key="4">
    <source>
        <dbReference type="ARBA" id="ARBA00023136"/>
    </source>
</evidence>
<evidence type="ECO:0000256" key="6">
    <source>
        <dbReference type="SAM" id="Phobius"/>
    </source>
</evidence>
<dbReference type="Gene3D" id="1.20.1250.20">
    <property type="entry name" value="MFS general substrate transporter like domains"/>
    <property type="match status" value="1"/>
</dbReference>
<feature type="transmembrane region" description="Helical" evidence="6">
    <location>
        <begin position="210"/>
        <end position="230"/>
    </location>
</feature>
<dbReference type="PANTHER" id="PTHR23502:SF50">
    <property type="entry name" value="TRANSPORTER, PUTATIVE (AFU_ORTHOLOGUE AFUA_5G00430)-RELATED"/>
    <property type="match status" value="1"/>
</dbReference>
<feature type="transmembrane region" description="Helical" evidence="6">
    <location>
        <begin position="425"/>
        <end position="448"/>
    </location>
</feature>
<feature type="transmembrane region" description="Helical" evidence="6">
    <location>
        <begin position="95"/>
        <end position="114"/>
    </location>
</feature>
<feature type="transmembrane region" description="Helical" evidence="6">
    <location>
        <begin position="315"/>
        <end position="333"/>
    </location>
</feature>